<evidence type="ECO:0000256" key="3">
    <source>
        <dbReference type="ARBA" id="ARBA00023163"/>
    </source>
</evidence>
<gene>
    <name evidence="5" type="ORF">ACCI49_09585</name>
</gene>
<dbReference type="RefSeq" id="WP_371838739.1">
    <property type="nucleotide sequence ID" value="NZ_JBGMEK010000017.1"/>
</dbReference>
<proteinExistence type="predicted"/>
<dbReference type="PROSITE" id="PS50937">
    <property type="entry name" value="HTH_MERR_2"/>
    <property type="match status" value="1"/>
</dbReference>
<dbReference type="SUPFAM" id="SSF46955">
    <property type="entry name" value="Putative DNA-binding domain"/>
    <property type="match status" value="1"/>
</dbReference>
<evidence type="ECO:0000313" key="6">
    <source>
        <dbReference type="Proteomes" id="UP001569428"/>
    </source>
</evidence>
<name>A0ABV4NYT9_9GAMM</name>
<organism evidence="5 6">
    <name type="scientific">Microbulbifer epialgicus</name>
    <dbReference type="NCBI Taxonomy" id="393907"/>
    <lineage>
        <taxon>Bacteria</taxon>
        <taxon>Pseudomonadati</taxon>
        <taxon>Pseudomonadota</taxon>
        <taxon>Gammaproteobacteria</taxon>
        <taxon>Cellvibrionales</taxon>
        <taxon>Microbulbiferaceae</taxon>
        <taxon>Microbulbifer</taxon>
    </lineage>
</organism>
<dbReference type="SMART" id="SM00422">
    <property type="entry name" value="HTH_MERR"/>
    <property type="match status" value="1"/>
</dbReference>
<dbReference type="InterPro" id="IPR000551">
    <property type="entry name" value="MerR-type_HTH_dom"/>
</dbReference>
<keyword evidence="2" id="KW-0238">DNA-binding</keyword>
<keyword evidence="6" id="KW-1185">Reference proteome</keyword>
<dbReference type="Pfam" id="PF13411">
    <property type="entry name" value="MerR_1"/>
    <property type="match status" value="1"/>
</dbReference>
<evidence type="ECO:0000256" key="2">
    <source>
        <dbReference type="ARBA" id="ARBA00023125"/>
    </source>
</evidence>
<sequence>MADTEFSEEARLPIREVARRTGVHPMTLRAWERRYGLLAPARTHKGHRLYSDGEVRRIEKVLACLARGVAIGQVRELLERGTGKTAYLEKRNLNNSCWQEILDETCSLLQDFAEPQLRCRVDQWITAFPPPLLLEHWLKPLHAKLGQPRLEESRSAKLFLWPLLYEQLLLANGIARKNLRKHKKSTVSRLLLMDLPGDDQRVFLQMFSAALFAAGIDVVVLSNQADLKRGGNVVKKLDCRGLICYSHRALPKNFLTQELLNTAQALDKPFWLAGDFVEMQRDDLGKLGKIANSSVLLGATDSVLTQLQEQLIL</sequence>
<dbReference type="EMBL" id="JBGMEK010000017">
    <property type="protein sequence ID" value="MFA0811169.1"/>
    <property type="molecule type" value="Genomic_DNA"/>
</dbReference>
<evidence type="ECO:0000313" key="5">
    <source>
        <dbReference type="EMBL" id="MFA0811169.1"/>
    </source>
</evidence>
<protein>
    <submittedName>
        <fullName evidence="5">MerR family transcriptional regulator</fullName>
    </submittedName>
</protein>
<evidence type="ECO:0000256" key="1">
    <source>
        <dbReference type="ARBA" id="ARBA00023015"/>
    </source>
</evidence>
<dbReference type="Gene3D" id="1.10.1660.10">
    <property type="match status" value="1"/>
</dbReference>
<dbReference type="PANTHER" id="PTHR30204:SF67">
    <property type="entry name" value="HTH-TYPE TRANSCRIPTIONAL REGULATOR MLRA-RELATED"/>
    <property type="match status" value="1"/>
</dbReference>
<evidence type="ECO:0000259" key="4">
    <source>
        <dbReference type="PROSITE" id="PS50937"/>
    </source>
</evidence>
<dbReference type="Proteomes" id="UP001569428">
    <property type="component" value="Unassembled WGS sequence"/>
</dbReference>
<comment type="caution">
    <text evidence="5">The sequence shown here is derived from an EMBL/GenBank/DDBJ whole genome shotgun (WGS) entry which is preliminary data.</text>
</comment>
<dbReference type="CDD" id="cd01104">
    <property type="entry name" value="HTH_MlrA-CarA"/>
    <property type="match status" value="1"/>
</dbReference>
<keyword evidence="1" id="KW-0805">Transcription regulation</keyword>
<dbReference type="InterPro" id="IPR047057">
    <property type="entry name" value="MerR_fam"/>
</dbReference>
<feature type="domain" description="HTH merR-type" evidence="4">
    <location>
        <begin position="11"/>
        <end position="80"/>
    </location>
</feature>
<accession>A0ABV4NYT9</accession>
<dbReference type="PANTHER" id="PTHR30204">
    <property type="entry name" value="REDOX-CYCLING DRUG-SENSING TRANSCRIPTIONAL ACTIVATOR SOXR"/>
    <property type="match status" value="1"/>
</dbReference>
<reference evidence="5 6" key="1">
    <citation type="submission" date="2024-08" db="EMBL/GenBank/DDBJ databases">
        <authorList>
            <person name="Ishaq N."/>
        </authorList>
    </citation>
    <scope>NUCLEOTIDE SEQUENCE [LARGE SCALE GENOMIC DNA]</scope>
    <source>
        <strain evidence="5 6">DSM 18651</strain>
    </source>
</reference>
<keyword evidence="3" id="KW-0804">Transcription</keyword>
<dbReference type="InterPro" id="IPR009061">
    <property type="entry name" value="DNA-bd_dom_put_sf"/>
</dbReference>